<dbReference type="GO" id="GO:0046872">
    <property type="term" value="F:metal ion binding"/>
    <property type="evidence" value="ECO:0007669"/>
    <property type="project" value="UniProtKB-KW"/>
</dbReference>
<dbReference type="PROSITE" id="PS01155">
    <property type="entry name" value="ENDONUCLEASE_III_2"/>
    <property type="match status" value="1"/>
</dbReference>
<dbReference type="AlphaFoldDB" id="A0A8S3I2D5"/>
<comment type="similarity">
    <text evidence="2">Belongs to the Nth/MutY family.</text>
</comment>
<dbReference type="Proteomes" id="UP000676336">
    <property type="component" value="Unassembled WGS sequence"/>
</dbReference>
<dbReference type="PANTHER" id="PTHR42944">
    <property type="entry name" value="ADENINE DNA GLYCOSYLASE"/>
    <property type="match status" value="1"/>
</dbReference>
<name>A0A8S3I2D5_9BILA</name>
<reference evidence="10" key="1">
    <citation type="submission" date="2021-02" db="EMBL/GenBank/DDBJ databases">
        <authorList>
            <person name="Nowell W R."/>
        </authorList>
    </citation>
    <scope>NUCLEOTIDE SEQUENCE</scope>
</reference>
<evidence type="ECO:0000256" key="8">
    <source>
        <dbReference type="ARBA" id="ARBA00023204"/>
    </source>
</evidence>
<protein>
    <recommendedName>
        <fullName evidence="12">Adenine DNA glycosylase</fullName>
    </recommendedName>
</protein>
<dbReference type="SUPFAM" id="SSF48150">
    <property type="entry name" value="DNA-glycosylase"/>
    <property type="match status" value="1"/>
</dbReference>
<evidence type="ECO:0000256" key="7">
    <source>
        <dbReference type="ARBA" id="ARBA00023014"/>
    </source>
</evidence>
<dbReference type="PANTHER" id="PTHR42944:SF1">
    <property type="entry name" value="ADENINE DNA GLYCOSYLASE"/>
    <property type="match status" value="1"/>
</dbReference>
<evidence type="ECO:0000256" key="2">
    <source>
        <dbReference type="ARBA" id="ARBA00008343"/>
    </source>
</evidence>
<dbReference type="EMBL" id="CAJOBI010325222">
    <property type="protein sequence ID" value="CAF5190743.1"/>
    <property type="molecule type" value="Genomic_DNA"/>
</dbReference>
<dbReference type="GO" id="GO:0005634">
    <property type="term" value="C:nucleus"/>
    <property type="evidence" value="ECO:0007669"/>
    <property type="project" value="TreeGrafter"/>
</dbReference>
<gene>
    <name evidence="10" type="ORF">SMN809_LOCUS72212</name>
</gene>
<feature type="non-terminal residue" evidence="10">
    <location>
        <position position="70"/>
    </location>
</feature>
<dbReference type="Pfam" id="PF00633">
    <property type="entry name" value="HHH"/>
    <property type="match status" value="1"/>
</dbReference>
<keyword evidence="9" id="KW-0326">Glycosidase</keyword>
<evidence type="ECO:0000313" key="11">
    <source>
        <dbReference type="Proteomes" id="UP000676336"/>
    </source>
</evidence>
<dbReference type="GO" id="GO:0051536">
    <property type="term" value="F:iron-sulfur cluster binding"/>
    <property type="evidence" value="ECO:0007669"/>
    <property type="project" value="UniProtKB-KW"/>
</dbReference>
<keyword evidence="6" id="KW-0408">Iron</keyword>
<proteinExistence type="inferred from homology"/>
<evidence type="ECO:0008006" key="12">
    <source>
        <dbReference type="Google" id="ProtNLM"/>
    </source>
</evidence>
<keyword evidence="3" id="KW-0479">Metal-binding</keyword>
<dbReference type="GO" id="GO:0034039">
    <property type="term" value="F:8-oxo-7,8-dihydroguanine DNA N-glycosylase activity"/>
    <property type="evidence" value="ECO:0007669"/>
    <property type="project" value="TreeGrafter"/>
</dbReference>
<keyword evidence="8" id="KW-0234">DNA repair</keyword>
<dbReference type="InterPro" id="IPR023170">
    <property type="entry name" value="HhH_base_excis_C"/>
</dbReference>
<dbReference type="InterPro" id="IPR044298">
    <property type="entry name" value="MIG/MutY"/>
</dbReference>
<dbReference type="GO" id="GO:0006298">
    <property type="term" value="P:mismatch repair"/>
    <property type="evidence" value="ECO:0007669"/>
    <property type="project" value="TreeGrafter"/>
</dbReference>
<comment type="cofactor">
    <cofactor evidence="1">
        <name>[4Fe-4S] cluster</name>
        <dbReference type="ChEBI" id="CHEBI:49883"/>
    </cofactor>
</comment>
<sequence length="70" mass="7654">IISEFDGEFPKDLDILINRLPGVGRYTAGAVSSIAFSQPNPILDGNVIRVLSRMRCIGSDLKKKSTSDFL</sequence>
<evidence type="ECO:0000256" key="3">
    <source>
        <dbReference type="ARBA" id="ARBA00022723"/>
    </source>
</evidence>
<dbReference type="GO" id="GO:0035485">
    <property type="term" value="F:adenine/guanine mispair binding"/>
    <property type="evidence" value="ECO:0007669"/>
    <property type="project" value="TreeGrafter"/>
</dbReference>
<evidence type="ECO:0000313" key="10">
    <source>
        <dbReference type="EMBL" id="CAF5190743.1"/>
    </source>
</evidence>
<dbReference type="GO" id="GO:0032357">
    <property type="term" value="F:oxidized purine DNA binding"/>
    <property type="evidence" value="ECO:0007669"/>
    <property type="project" value="TreeGrafter"/>
</dbReference>
<evidence type="ECO:0000256" key="9">
    <source>
        <dbReference type="ARBA" id="ARBA00023295"/>
    </source>
</evidence>
<dbReference type="Gene3D" id="1.10.1670.10">
    <property type="entry name" value="Helix-hairpin-Helix base-excision DNA repair enzymes (C-terminal)"/>
    <property type="match status" value="1"/>
</dbReference>
<organism evidence="10 11">
    <name type="scientific">Rotaria magnacalcarata</name>
    <dbReference type="NCBI Taxonomy" id="392030"/>
    <lineage>
        <taxon>Eukaryota</taxon>
        <taxon>Metazoa</taxon>
        <taxon>Spiralia</taxon>
        <taxon>Gnathifera</taxon>
        <taxon>Rotifera</taxon>
        <taxon>Eurotatoria</taxon>
        <taxon>Bdelloidea</taxon>
        <taxon>Philodinida</taxon>
        <taxon>Philodinidae</taxon>
        <taxon>Rotaria</taxon>
    </lineage>
</organism>
<evidence type="ECO:0000256" key="4">
    <source>
        <dbReference type="ARBA" id="ARBA00022763"/>
    </source>
</evidence>
<evidence type="ECO:0000256" key="5">
    <source>
        <dbReference type="ARBA" id="ARBA00022801"/>
    </source>
</evidence>
<dbReference type="GO" id="GO:0006284">
    <property type="term" value="P:base-excision repair"/>
    <property type="evidence" value="ECO:0007669"/>
    <property type="project" value="InterPro"/>
</dbReference>
<accession>A0A8S3I2D5</accession>
<feature type="non-terminal residue" evidence="10">
    <location>
        <position position="1"/>
    </location>
</feature>
<dbReference type="GO" id="GO:0000701">
    <property type="term" value="F:purine-specific mismatch base pair DNA N-glycosylase activity"/>
    <property type="evidence" value="ECO:0007669"/>
    <property type="project" value="TreeGrafter"/>
</dbReference>
<keyword evidence="5" id="KW-0378">Hydrolase</keyword>
<dbReference type="InterPro" id="IPR011257">
    <property type="entry name" value="DNA_glycosylase"/>
</dbReference>
<dbReference type="InterPro" id="IPR000445">
    <property type="entry name" value="HhH_motif"/>
</dbReference>
<evidence type="ECO:0000256" key="6">
    <source>
        <dbReference type="ARBA" id="ARBA00023004"/>
    </source>
</evidence>
<keyword evidence="4" id="KW-0227">DNA damage</keyword>
<evidence type="ECO:0000256" key="1">
    <source>
        <dbReference type="ARBA" id="ARBA00001966"/>
    </source>
</evidence>
<comment type="caution">
    <text evidence="10">The sequence shown here is derived from an EMBL/GenBank/DDBJ whole genome shotgun (WGS) entry which is preliminary data.</text>
</comment>
<keyword evidence="7" id="KW-0411">Iron-sulfur</keyword>
<dbReference type="InterPro" id="IPR004036">
    <property type="entry name" value="Endonuclease-III-like_CS2"/>
</dbReference>